<dbReference type="PROSITE" id="PS50977">
    <property type="entry name" value="HTH_TETR_2"/>
    <property type="match status" value="1"/>
</dbReference>
<dbReference type="InterPro" id="IPR036271">
    <property type="entry name" value="Tet_transcr_reg_TetR-rel_C_sf"/>
</dbReference>
<dbReference type="SUPFAM" id="SSF46689">
    <property type="entry name" value="Homeodomain-like"/>
    <property type="match status" value="1"/>
</dbReference>
<keyword evidence="3" id="KW-0804">Transcription</keyword>
<proteinExistence type="predicted"/>
<organism evidence="6 7">
    <name type="scientific">Ralstonia flaminis</name>
    <dbReference type="NCBI Taxonomy" id="3058597"/>
    <lineage>
        <taxon>Bacteria</taxon>
        <taxon>Pseudomonadati</taxon>
        <taxon>Pseudomonadota</taxon>
        <taxon>Betaproteobacteria</taxon>
        <taxon>Burkholderiales</taxon>
        <taxon>Burkholderiaceae</taxon>
        <taxon>Ralstonia</taxon>
    </lineage>
</organism>
<dbReference type="InterPro" id="IPR009057">
    <property type="entry name" value="Homeodomain-like_sf"/>
</dbReference>
<keyword evidence="1" id="KW-0805">Transcription regulation</keyword>
<evidence type="ECO:0000256" key="1">
    <source>
        <dbReference type="ARBA" id="ARBA00023015"/>
    </source>
</evidence>
<keyword evidence="2 4" id="KW-0238">DNA-binding</keyword>
<dbReference type="PRINTS" id="PR00455">
    <property type="entry name" value="HTHTETR"/>
</dbReference>
<dbReference type="SUPFAM" id="SSF48498">
    <property type="entry name" value="Tetracyclin repressor-like, C-terminal domain"/>
    <property type="match status" value="1"/>
</dbReference>
<dbReference type="Gene3D" id="1.10.357.10">
    <property type="entry name" value="Tetracycline Repressor, domain 2"/>
    <property type="match status" value="1"/>
</dbReference>
<reference evidence="6 7" key="1">
    <citation type="submission" date="2023-07" db="EMBL/GenBank/DDBJ databases">
        <authorList>
            <person name="Peeters C."/>
        </authorList>
    </citation>
    <scope>NUCLEOTIDE SEQUENCE [LARGE SCALE GENOMIC DNA]</scope>
    <source>
        <strain evidence="6 7">LMG 18101</strain>
    </source>
</reference>
<accession>A0ABM9KCP8</accession>
<dbReference type="Gene3D" id="1.10.10.60">
    <property type="entry name" value="Homeodomain-like"/>
    <property type="match status" value="1"/>
</dbReference>
<dbReference type="EMBL" id="CATZLL010000020">
    <property type="protein sequence ID" value="CAJ0822042.1"/>
    <property type="molecule type" value="Genomic_DNA"/>
</dbReference>
<evidence type="ECO:0000313" key="7">
    <source>
        <dbReference type="Proteomes" id="UP001189757"/>
    </source>
</evidence>
<dbReference type="PANTHER" id="PTHR47506:SF7">
    <property type="entry name" value="TRANSCRIPTIONAL REGULATORY PROTEIN"/>
    <property type="match status" value="1"/>
</dbReference>
<keyword evidence="7" id="KW-1185">Reference proteome</keyword>
<evidence type="ECO:0000256" key="4">
    <source>
        <dbReference type="PROSITE-ProRule" id="PRU00335"/>
    </source>
</evidence>
<dbReference type="Proteomes" id="UP001189757">
    <property type="component" value="Unassembled WGS sequence"/>
</dbReference>
<feature type="domain" description="HTH tetR-type" evidence="5">
    <location>
        <begin position="9"/>
        <end position="69"/>
    </location>
</feature>
<gene>
    <name evidence="6" type="ORF">LMG18101_04830</name>
</gene>
<dbReference type="PANTHER" id="PTHR47506">
    <property type="entry name" value="TRANSCRIPTIONAL REGULATORY PROTEIN"/>
    <property type="match status" value="1"/>
</dbReference>
<dbReference type="Pfam" id="PF00440">
    <property type="entry name" value="TetR_N"/>
    <property type="match status" value="1"/>
</dbReference>
<evidence type="ECO:0000256" key="3">
    <source>
        <dbReference type="ARBA" id="ARBA00023163"/>
    </source>
</evidence>
<evidence type="ECO:0000259" key="5">
    <source>
        <dbReference type="PROSITE" id="PS50977"/>
    </source>
</evidence>
<name>A0ABM9KCP8_9RALS</name>
<evidence type="ECO:0000313" key="6">
    <source>
        <dbReference type="EMBL" id="CAJ0822042.1"/>
    </source>
</evidence>
<dbReference type="InterPro" id="IPR001647">
    <property type="entry name" value="HTH_TetR"/>
</dbReference>
<feature type="DNA-binding region" description="H-T-H motif" evidence="4">
    <location>
        <begin position="32"/>
        <end position="51"/>
    </location>
</feature>
<protein>
    <recommendedName>
        <fullName evidence="5">HTH tetR-type domain-containing protein</fullName>
    </recommendedName>
</protein>
<sequence>MRYPEGHKEEARARMVAAAGRGFRKHGFGGIGVDGLAKEAKVTSGALYGHFPSKNAAFKEAAIAGLEELRSGVLALRAQHGTDWLEPFVDFYLGFKRVCELGESCGLQSLTPEVCRADEDIRAAYELHLQGVVHAVADGLPGGTPADRHQRAWSLLSLLPGAVTMARATSSEAVSEEIARAVRAAALLVARTPGTA</sequence>
<evidence type="ECO:0000256" key="2">
    <source>
        <dbReference type="ARBA" id="ARBA00023125"/>
    </source>
</evidence>
<comment type="caution">
    <text evidence="6">The sequence shown here is derived from an EMBL/GenBank/DDBJ whole genome shotgun (WGS) entry which is preliminary data.</text>
</comment>